<evidence type="ECO:0000256" key="2">
    <source>
        <dbReference type="ARBA" id="ARBA00010341"/>
    </source>
</evidence>
<dbReference type="Gene3D" id="1.10.10.60">
    <property type="entry name" value="Homeodomain-like"/>
    <property type="match status" value="1"/>
</dbReference>
<dbReference type="SUPFAM" id="SSF46689">
    <property type="entry name" value="Homeodomain-like"/>
    <property type="match status" value="1"/>
</dbReference>
<dbReference type="EMBL" id="AYKW01000018">
    <property type="protein sequence ID" value="PIL29881.1"/>
    <property type="molecule type" value="Genomic_DNA"/>
</dbReference>
<reference evidence="7 8" key="1">
    <citation type="journal article" date="2015" name="Sci. Rep.">
        <title>Chromosome-level genome map provides insights into diverse defense mechanisms in the medicinal fungus Ganoderma sinense.</title>
        <authorList>
            <person name="Zhu Y."/>
            <person name="Xu J."/>
            <person name="Sun C."/>
            <person name="Zhou S."/>
            <person name="Xu H."/>
            <person name="Nelson D.R."/>
            <person name="Qian J."/>
            <person name="Song J."/>
            <person name="Luo H."/>
            <person name="Xiang L."/>
            <person name="Li Y."/>
            <person name="Xu Z."/>
            <person name="Ji A."/>
            <person name="Wang L."/>
            <person name="Lu S."/>
            <person name="Hayward A."/>
            <person name="Sun W."/>
            <person name="Li X."/>
            <person name="Schwartz D.C."/>
            <person name="Wang Y."/>
            <person name="Chen S."/>
        </authorList>
    </citation>
    <scope>NUCLEOTIDE SEQUENCE [LARGE SCALE GENOMIC DNA]</scope>
    <source>
        <strain evidence="7 8">ZZ0214-1</strain>
    </source>
</reference>
<dbReference type="InterPro" id="IPR001356">
    <property type="entry name" value="HD"/>
</dbReference>
<proteinExistence type="inferred from homology"/>
<dbReference type="InterPro" id="IPR047152">
    <property type="entry name" value="Caudal_homeobox"/>
</dbReference>
<evidence type="ECO:0000313" key="8">
    <source>
        <dbReference type="Proteomes" id="UP000230002"/>
    </source>
</evidence>
<dbReference type="GO" id="GO:0009948">
    <property type="term" value="P:anterior/posterior axis specification"/>
    <property type="evidence" value="ECO:0007669"/>
    <property type="project" value="TreeGrafter"/>
</dbReference>
<evidence type="ECO:0000259" key="6">
    <source>
        <dbReference type="PROSITE" id="PS50071"/>
    </source>
</evidence>
<gene>
    <name evidence="7" type="ORF">GSI_08089</name>
</gene>
<evidence type="ECO:0000256" key="5">
    <source>
        <dbReference type="SAM" id="MobiDB-lite"/>
    </source>
</evidence>
<name>A0A2G8S7Z6_9APHY</name>
<dbReference type="GO" id="GO:0003700">
    <property type="term" value="F:DNA-binding transcription factor activity"/>
    <property type="evidence" value="ECO:0007669"/>
    <property type="project" value="TreeGrafter"/>
</dbReference>
<dbReference type="AlphaFoldDB" id="A0A2G8S7Z6"/>
<dbReference type="STRING" id="1077348.A0A2G8S7Z6"/>
<comment type="subcellular location">
    <subcellularLocation>
        <location evidence="1 3 4">Nucleus</location>
    </subcellularLocation>
</comment>
<feature type="DNA-binding region" description="Homeobox" evidence="3">
    <location>
        <begin position="65"/>
        <end position="124"/>
    </location>
</feature>
<dbReference type="GO" id="GO:0030154">
    <property type="term" value="P:cell differentiation"/>
    <property type="evidence" value="ECO:0007669"/>
    <property type="project" value="TreeGrafter"/>
</dbReference>
<accession>A0A2G8S7Z6</accession>
<feature type="region of interest" description="Disordered" evidence="5">
    <location>
        <begin position="1"/>
        <end position="54"/>
    </location>
</feature>
<dbReference type="PROSITE" id="PS50071">
    <property type="entry name" value="HOMEOBOX_2"/>
    <property type="match status" value="1"/>
</dbReference>
<dbReference type="SMART" id="SM00389">
    <property type="entry name" value="HOX"/>
    <property type="match status" value="1"/>
</dbReference>
<keyword evidence="8" id="KW-1185">Reference proteome</keyword>
<feature type="compositionally biased region" description="Low complexity" evidence="5">
    <location>
        <begin position="10"/>
        <end position="32"/>
    </location>
</feature>
<evidence type="ECO:0000313" key="7">
    <source>
        <dbReference type="EMBL" id="PIL29881.1"/>
    </source>
</evidence>
<keyword evidence="3 4" id="KW-0539">Nucleus</keyword>
<sequence length="538" mass="58779">MGSLQEKPESTASSPQSSALSPPQSALSPTQSDAASPSSNIPEKRDNPVIRKAISCSSLTSDVKQRRKRSRVTPEQLAKLEEYFASDNSPTSARRRDIARQLAMDERQTQIWFQNSNGRRAKAKLQLKLKARSVEKLEPPPESPPELSSGFDVDIHGLIHEDDDVTVFPCTDLTIGSWRRMASPHHDLIAYTCNTKRCLVWYIRSAGRGFKMEISFDHVAEARFTNVSPGIGSATFVLDRPPGFYMESPVNPALVDEHVRVWQVSGDWTEAMQGSTHLRHCLVGPAYQLSALVNNIAPSSMTSEIPVYTPTPSISDAGSSPEVYTRSLHSPVEQMYQGSSLVLRRPSSLSSLRMLHHPSLERLRSKHVSVPLFHSPLSSTSTPTSPYAPSDGSMSMSPTILYLDGPEGQQYHDPSRQSATTTPDQLTRLPLAMPNLPRMNYDGPPTSRSVSPYDCNTDTPSSAMSGQGFFEVSPTHPSNLQWGGNHGPMGPPGPLAGVYVPHNPTVDERSQEPYFQYPNGLAGPAPPAFGYEGGAGGY</sequence>
<dbReference type="CDD" id="cd00086">
    <property type="entry name" value="homeodomain"/>
    <property type="match status" value="1"/>
</dbReference>
<dbReference type="Proteomes" id="UP000230002">
    <property type="component" value="Unassembled WGS sequence"/>
</dbReference>
<evidence type="ECO:0000256" key="4">
    <source>
        <dbReference type="RuleBase" id="RU000682"/>
    </source>
</evidence>
<protein>
    <submittedName>
        <fullName evidence="7">Transcription factor</fullName>
    </submittedName>
</protein>
<evidence type="ECO:0000256" key="1">
    <source>
        <dbReference type="ARBA" id="ARBA00004123"/>
    </source>
</evidence>
<keyword evidence="3 4" id="KW-0238">DNA-binding</keyword>
<dbReference type="Pfam" id="PF00046">
    <property type="entry name" value="Homeodomain"/>
    <property type="match status" value="1"/>
</dbReference>
<evidence type="ECO:0000256" key="3">
    <source>
        <dbReference type="PROSITE-ProRule" id="PRU00108"/>
    </source>
</evidence>
<dbReference type="GO" id="GO:0005634">
    <property type="term" value="C:nucleus"/>
    <property type="evidence" value="ECO:0007669"/>
    <property type="project" value="UniProtKB-SubCell"/>
</dbReference>
<dbReference type="PANTHER" id="PTHR24332">
    <property type="entry name" value="HOMEOBOX PROTEIN CDX"/>
    <property type="match status" value="1"/>
</dbReference>
<dbReference type="PANTHER" id="PTHR24332:SF9">
    <property type="entry name" value="HOMEOTIC PROTEIN CAUDAL"/>
    <property type="match status" value="1"/>
</dbReference>
<dbReference type="InterPro" id="IPR057939">
    <property type="entry name" value="TRF2_HOY1_PH"/>
</dbReference>
<dbReference type="Pfam" id="PF24818">
    <property type="entry name" value="PH_TRF2_HOY1"/>
    <property type="match status" value="1"/>
</dbReference>
<keyword evidence="3 4" id="KW-0371">Homeobox</keyword>
<comment type="similarity">
    <text evidence="2">Belongs to the Caudal homeobox family.</text>
</comment>
<dbReference type="OrthoDB" id="6159439at2759"/>
<feature type="domain" description="Homeobox" evidence="6">
    <location>
        <begin position="63"/>
        <end position="123"/>
    </location>
</feature>
<comment type="caution">
    <text evidence="7">The sequence shown here is derived from an EMBL/GenBank/DDBJ whole genome shotgun (WGS) entry which is preliminary data.</text>
</comment>
<dbReference type="GO" id="GO:0006357">
    <property type="term" value="P:regulation of transcription by RNA polymerase II"/>
    <property type="evidence" value="ECO:0007669"/>
    <property type="project" value="TreeGrafter"/>
</dbReference>
<organism evidence="7 8">
    <name type="scientific">Ganoderma sinense ZZ0214-1</name>
    <dbReference type="NCBI Taxonomy" id="1077348"/>
    <lineage>
        <taxon>Eukaryota</taxon>
        <taxon>Fungi</taxon>
        <taxon>Dikarya</taxon>
        <taxon>Basidiomycota</taxon>
        <taxon>Agaricomycotina</taxon>
        <taxon>Agaricomycetes</taxon>
        <taxon>Polyporales</taxon>
        <taxon>Polyporaceae</taxon>
        <taxon>Ganoderma</taxon>
    </lineage>
</organism>
<dbReference type="InterPro" id="IPR009057">
    <property type="entry name" value="Homeodomain-like_sf"/>
</dbReference>
<dbReference type="GO" id="GO:0000977">
    <property type="term" value="F:RNA polymerase II transcription regulatory region sequence-specific DNA binding"/>
    <property type="evidence" value="ECO:0007669"/>
    <property type="project" value="TreeGrafter"/>
</dbReference>